<organism evidence="2 3">
    <name type="scientific">Rhodovulum sulfidophilum</name>
    <name type="common">Rhodobacter sulfidophilus</name>
    <dbReference type="NCBI Taxonomy" id="35806"/>
    <lineage>
        <taxon>Bacteria</taxon>
        <taxon>Pseudomonadati</taxon>
        <taxon>Pseudomonadota</taxon>
        <taxon>Alphaproteobacteria</taxon>
        <taxon>Rhodobacterales</taxon>
        <taxon>Paracoccaceae</taxon>
        <taxon>Rhodovulum</taxon>
    </lineage>
</organism>
<dbReference type="Proteomes" id="UP000064912">
    <property type="component" value="Chromosome"/>
</dbReference>
<accession>A0A0D6B0P0</accession>
<dbReference type="InterPro" id="IPR052342">
    <property type="entry name" value="MCH/BMMD"/>
</dbReference>
<dbReference type="Gene3D" id="3.10.129.10">
    <property type="entry name" value="Hotdog Thioesterase"/>
    <property type="match status" value="1"/>
</dbReference>
<feature type="domain" description="MaoC-like" evidence="1">
    <location>
        <begin position="11"/>
        <end position="114"/>
    </location>
</feature>
<dbReference type="InterPro" id="IPR002539">
    <property type="entry name" value="MaoC-like_dom"/>
</dbReference>
<evidence type="ECO:0000259" key="1">
    <source>
        <dbReference type="Pfam" id="PF01575"/>
    </source>
</evidence>
<gene>
    <name evidence="2" type="ORF">NHU_01100</name>
</gene>
<dbReference type="PANTHER" id="PTHR43664">
    <property type="entry name" value="MONOAMINE OXIDASE-RELATED"/>
    <property type="match status" value="1"/>
</dbReference>
<evidence type="ECO:0000313" key="2">
    <source>
        <dbReference type="EMBL" id="BAQ68264.1"/>
    </source>
</evidence>
<proteinExistence type="predicted"/>
<dbReference type="GeneID" id="93540799"/>
<dbReference type="RefSeq" id="WP_042463436.1">
    <property type="nucleotide sequence ID" value="NZ_CP015421.1"/>
</dbReference>
<dbReference type="KEGG" id="rsu:NHU_01100"/>
<dbReference type="PATRIC" id="fig|35806.4.peg.1127"/>
<sequence>MAGRWLEEFRAGEVIHHAITRTVTEADNMGFSVQTMNPQPLHIDRHFAEATEWGQPLVNSLLTLGIMIGISVHETTLGTTLGNLGMTDVSFPAPVFHGDTLRVETEVISARPSRSRPGQGVVVFEHRARKQDGTLVAQCRRSALMMSSLDKEAV</sequence>
<dbReference type="InterPro" id="IPR029069">
    <property type="entry name" value="HotDog_dom_sf"/>
</dbReference>
<dbReference type="EMBL" id="AP014800">
    <property type="protein sequence ID" value="BAQ68264.1"/>
    <property type="molecule type" value="Genomic_DNA"/>
</dbReference>
<reference evidence="2 3" key="1">
    <citation type="submission" date="2015-02" db="EMBL/GenBank/DDBJ databases">
        <title>Genome sequene of Rhodovulum sulfidophilum DSM 2351.</title>
        <authorList>
            <person name="Nagao N."/>
        </authorList>
    </citation>
    <scope>NUCLEOTIDE SEQUENCE [LARGE SCALE GENOMIC DNA]</scope>
    <source>
        <strain evidence="2 3">DSM 2351</strain>
    </source>
</reference>
<dbReference type="eggNOG" id="COG2030">
    <property type="taxonomic scope" value="Bacteria"/>
</dbReference>
<dbReference type="SUPFAM" id="SSF54637">
    <property type="entry name" value="Thioesterase/thiol ester dehydrase-isomerase"/>
    <property type="match status" value="1"/>
</dbReference>
<dbReference type="CDD" id="cd03451">
    <property type="entry name" value="FkbR2"/>
    <property type="match status" value="1"/>
</dbReference>
<protein>
    <submittedName>
        <fullName evidence="2">Dehydratase</fullName>
    </submittedName>
</protein>
<dbReference type="Pfam" id="PF01575">
    <property type="entry name" value="MaoC_dehydratas"/>
    <property type="match status" value="1"/>
</dbReference>
<name>A0A0D6B0P0_RHOSU</name>
<dbReference type="AlphaFoldDB" id="A0A0D6B0P0"/>
<dbReference type="PANTHER" id="PTHR43664:SF1">
    <property type="entry name" value="BETA-METHYLMALYL-COA DEHYDRATASE"/>
    <property type="match status" value="1"/>
</dbReference>
<evidence type="ECO:0000313" key="3">
    <source>
        <dbReference type="Proteomes" id="UP000064912"/>
    </source>
</evidence>